<feature type="domain" description="Proteasome activator complex subunit 4 C-terminal" evidence="6">
    <location>
        <begin position="2052"/>
        <end position="2138"/>
    </location>
</feature>
<dbReference type="InterPro" id="IPR032372">
    <property type="entry name" value="Blm10_N"/>
</dbReference>
<dbReference type="InterPro" id="IPR016024">
    <property type="entry name" value="ARM-type_fold"/>
</dbReference>
<evidence type="ECO:0000313" key="9">
    <source>
        <dbReference type="EMBL" id="AMD22318.1"/>
    </source>
</evidence>
<name>A0A109V017_9SACH</name>
<gene>
    <name evidence="9" type="ORF">AW171_hschr74345</name>
</gene>
<feature type="compositionally biased region" description="Acidic residues" evidence="5">
    <location>
        <begin position="196"/>
        <end position="220"/>
    </location>
</feature>
<dbReference type="GO" id="GO:0005829">
    <property type="term" value="C:cytosol"/>
    <property type="evidence" value="ECO:0007669"/>
    <property type="project" value="TreeGrafter"/>
</dbReference>
<accession>A0A109V017</accession>
<proteinExistence type="inferred from homology"/>
<evidence type="ECO:0000256" key="2">
    <source>
        <dbReference type="ARBA" id="ARBA00022737"/>
    </source>
</evidence>
<dbReference type="InterPro" id="IPR035309">
    <property type="entry name" value="PSME4"/>
</dbReference>
<dbReference type="RefSeq" id="XP_017989314.1">
    <property type="nucleotide sequence ID" value="XM_018133523.1"/>
</dbReference>
<evidence type="ECO:0000256" key="4">
    <source>
        <dbReference type="ARBA" id="ARBA00023204"/>
    </source>
</evidence>
<dbReference type="PANTHER" id="PTHR32170">
    <property type="entry name" value="PROTEASOME ACTIVATOR COMPLEX SUBUNIT 4"/>
    <property type="match status" value="1"/>
</dbReference>
<feature type="domain" description="Proteasome activator Blm10 N-terminal" evidence="8">
    <location>
        <begin position="77"/>
        <end position="155"/>
    </location>
</feature>
<keyword evidence="3" id="KW-0227">DNA damage</keyword>
<dbReference type="STRING" id="45286.A0A109V017"/>
<keyword evidence="10" id="KW-1185">Reference proteome</keyword>
<dbReference type="EMBL" id="CP014247">
    <property type="protein sequence ID" value="AMD22318.1"/>
    <property type="molecule type" value="Genomic_DNA"/>
</dbReference>
<protein>
    <submittedName>
        <fullName evidence="9">HGL022Wp</fullName>
    </submittedName>
</protein>
<evidence type="ECO:0000256" key="5">
    <source>
        <dbReference type="SAM" id="MobiDB-lite"/>
    </source>
</evidence>
<dbReference type="GO" id="GO:0006281">
    <property type="term" value="P:DNA repair"/>
    <property type="evidence" value="ECO:0007669"/>
    <property type="project" value="UniProtKB-KW"/>
</dbReference>
<dbReference type="Gene3D" id="1.10.287.2210">
    <property type="match status" value="1"/>
</dbReference>
<evidence type="ECO:0000313" key="10">
    <source>
        <dbReference type="Proteomes" id="UP000243052"/>
    </source>
</evidence>
<dbReference type="SUPFAM" id="SSF48371">
    <property type="entry name" value="ARM repeat"/>
    <property type="match status" value="1"/>
</dbReference>
<evidence type="ECO:0000256" key="1">
    <source>
        <dbReference type="ARBA" id="ARBA00005739"/>
    </source>
</evidence>
<evidence type="ECO:0000256" key="3">
    <source>
        <dbReference type="ARBA" id="ARBA00022763"/>
    </source>
</evidence>
<sequence>MLETELQAPIPLKHKKISELRDPAMKLTRSSSSSGDLVAKRAKLLNVDRLAGHQIQRPRSTTPMPHEPVNTVSAETLVEERVKRYNLDYATDKEEHEKNIYDPKSCFYSRQVKPKFSYEENLPYATENHKEQAKYLCHILVNLYIAINSLDIQGLISITSKDLADFKSELDVLALNTDLFRLTNNEDGLELNDITNYDEDEDDDDDGSQDYYDEEEEDSSYDFGSSGKITAKSSTVVNVNHWTNELKNCLHFDFPLSIRKSLAIVYYHLSLVQGQKIYRQMHVNMFESLVSQDDNGTNFSDLLYLHGLRLDYKPMLAFLSEFLPCPEADYVRYDISSKADLQLFRLLLKLAHQSKMFYDENDEKLLHNTMDRFIASFSPHTLPCVLPIITSFVPYHYSKDRNILDYFPFLFNVWSSVSASVVFDIHLYDLTGCVANDAYLRLIKEQNPRLQTISGIGFGPHGIFTENQIDFIMNRIQNHLKDDFQIHSYSKTVRPLIYSMNGSCNSGFFSKLTSLIKSIMTFVHPSNNGQWTKVIAKFIHALFKMYHERWVSEQKLVHGYRKELWLSPECHASMVDLFSDVLFLGSQNKDTDTANYYISSFAYILDIKPNNAYKIFDKVLVDLYDSLTDQFINSVHRVISSLKQFTRIVRYMVIDPLYRIHITNIFSMIVTKLGTNDLTLTSNAINSIVSLCAYIPLDNFVTDSEYLTFASHTVPFIQEHVFFLKDGGKSCEFNPEEETLKQVFVASTTEFENILKVYVEKLFELVDADLEDRLLTKINQTTMIMMESMSDKMFKYFIKLLLKEFWDTDAFKSSNPNYDLVTIPMGAAVRRDNGLSKQLFTELVYNLKEQLDRGAGSIRSSSEIQSRDVKLVAYLTALNDVIRQSHEALLTFKDELLDLLKFVHSSINNPPLDVITSVVLHYALSSLTTIEITEYRLFPDGSNLSMAERWGGLQFDDRKYDTENCKFKWHVPTSEEVDFAIYLLETLTTENMKKVEEMMRKPVKDAAYVDQLKKCILIISHALSGISLLFDPDFNSNKEKGDSQLTDPIKRKFYLLKQLRDKNCDNNELMLDIEQIRDDSIDDDMPQSGTDKSDEFSNEIDIRETNPAVHELDMPDDADMSEVPSGVATPAPGAHFDGSTSAMNCSIAFRDLEIFTCSYFFGNTNEEKFGDDRYIKVHLIRSNIGRFLHTLFKFLRDNFSHNQGVFQILLYGMKVWFTDVGQETIFKSDPTSFLDLEFLENLQTLSHYVSEPFTRTYLAADLNAHHDARVMLRSTNRVPSKLEVVLMKDIIDLAISVYPDIHNPAQGTMVHAMKQLIGSYSLTINKIIKEFKSALEKEDYRKIEVLIAVLSIKKIHRKLISDYKNLSEIIFLLLSASKINHLEIAVIADRLLDSLVNALKIPSSVCIIDIQKMEVLNPNDPTVDVQVDAVKKAKKAKRDHFYALITNLQDRLIEYLKDNAESGWRISYFIIKFVTKVQSSLEFKPDARVLSAIFNLTKTKHPVIVHLAISSFVSICNKIQLMGDYEYDIKKAYTPSFTRRYVEVQDTSEKGFPDRFKEEMSNFESPNYFIDSIGYIGWMSWGPPLKVVKNVDQIDMHLKPEDFEILKIFGNMITVDWLKELATIFIQDNETRGMFSNTNVSFFALIFHLIANDISAVTYDDMLSLCRNFYNKNDKTSMIMSIEIFAAILTSKKVTAERDLLKWNEFLTEFLQYCLDRDLNQDSTYIWNMLCWWIPTYMDVRRVKPLFSKLTKDSTGLDKELDTASDQVFRLSLLRNMLAIVEYRSPYLEPIFSELILDHPYHQVREEIAKLMCCLIQTRISPSASNVEELLERSSKGNLKKMPAAFHDHICGVFKTIETERIAVKDLTSNGILKTKYFYMASTMLYFIAHMMKSPNQTILVPYVTDYIAPFLLNLQKLREMCKLAGISPGSYYTVLAYMPLSKDQIPEFVSLLGMADLSSSNEIRTQLLFAENLYSRHMLQMTQCDRERILKFVVDSMYNENFIEVRNRASEVLSGIVHNLNEESKLPDLIDTFNIHLKKNASNKNKNSDSTIHGSIIGLGAIISAFPYEFPLPKWIPGQLSNLATWARTSGISGSAAKDIISTFKKVRADTWYFDRDSFTPDQLEDLEGVLWRSYYA</sequence>
<feature type="region of interest" description="Disordered" evidence="5">
    <location>
        <begin position="191"/>
        <end position="226"/>
    </location>
</feature>
<dbReference type="PANTHER" id="PTHR32170:SF3">
    <property type="entry name" value="PROTEASOME ACTIVATOR COMPLEX SUBUNIT 4"/>
    <property type="match status" value="1"/>
</dbReference>
<evidence type="ECO:0000259" key="7">
    <source>
        <dbReference type="Pfam" id="PF16507"/>
    </source>
</evidence>
<keyword evidence="2" id="KW-0677">Repeat</keyword>
<evidence type="ECO:0000259" key="8">
    <source>
        <dbReference type="Pfam" id="PF16547"/>
    </source>
</evidence>
<dbReference type="GO" id="GO:0005634">
    <property type="term" value="C:nucleus"/>
    <property type="evidence" value="ECO:0007669"/>
    <property type="project" value="TreeGrafter"/>
</dbReference>
<dbReference type="GO" id="GO:0016504">
    <property type="term" value="F:peptidase activator activity"/>
    <property type="evidence" value="ECO:0007669"/>
    <property type="project" value="InterPro"/>
</dbReference>
<dbReference type="Pfam" id="PF16507">
    <property type="entry name" value="HEAT_PSME4_mid"/>
    <property type="match status" value="1"/>
</dbReference>
<reference evidence="9 10" key="1">
    <citation type="submission" date="2016-01" db="EMBL/GenBank/DDBJ databases">
        <title>Genome sequence of the yeast Holleya sinecauda.</title>
        <authorList>
            <person name="Dietrich F.S."/>
        </authorList>
    </citation>
    <scope>NUCLEOTIDE SEQUENCE [LARGE SCALE GENOMIC DNA]</scope>
    <source>
        <strain evidence="9 10">ATCC 58844</strain>
    </source>
</reference>
<dbReference type="GeneID" id="28725664"/>
<evidence type="ECO:0000259" key="6">
    <source>
        <dbReference type="Pfam" id="PF11919"/>
    </source>
</evidence>
<organism evidence="9 10">
    <name type="scientific">Eremothecium sinecaudum</name>
    <dbReference type="NCBI Taxonomy" id="45286"/>
    <lineage>
        <taxon>Eukaryota</taxon>
        <taxon>Fungi</taxon>
        <taxon>Dikarya</taxon>
        <taxon>Ascomycota</taxon>
        <taxon>Saccharomycotina</taxon>
        <taxon>Saccharomycetes</taxon>
        <taxon>Saccharomycetales</taxon>
        <taxon>Saccharomycetaceae</taxon>
        <taxon>Eremothecium</taxon>
    </lineage>
</organism>
<dbReference type="Proteomes" id="UP000243052">
    <property type="component" value="Chromosome vii"/>
</dbReference>
<keyword evidence="4" id="KW-0234">DNA repair</keyword>
<comment type="similarity">
    <text evidence="1">Belongs to the BLM10 family.</text>
</comment>
<dbReference type="GO" id="GO:0070628">
    <property type="term" value="F:proteasome binding"/>
    <property type="evidence" value="ECO:0007669"/>
    <property type="project" value="InterPro"/>
</dbReference>
<dbReference type="InterPro" id="IPR021843">
    <property type="entry name" value="PSME4_C"/>
</dbReference>
<dbReference type="OrthoDB" id="17907at2759"/>
<dbReference type="InterPro" id="IPR032430">
    <property type="entry name" value="Blm10_mid"/>
</dbReference>
<dbReference type="Pfam" id="PF16547">
    <property type="entry name" value="BLM10_N"/>
    <property type="match status" value="1"/>
</dbReference>
<feature type="domain" description="Proteasome activator Blm10 middle HEAT repeats region" evidence="7">
    <location>
        <begin position="512"/>
        <end position="1030"/>
    </location>
</feature>
<dbReference type="GO" id="GO:0010499">
    <property type="term" value="P:proteasomal ubiquitin-independent protein catabolic process"/>
    <property type="evidence" value="ECO:0007669"/>
    <property type="project" value="TreeGrafter"/>
</dbReference>
<dbReference type="Pfam" id="PF11919">
    <property type="entry name" value="PSME4_C"/>
    <property type="match status" value="1"/>
</dbReference>